<dbReference type="EMBL" id="CM008973">
    <property type="protein sequence ID" value="PNW74451.1"/>
    <property type="molecule type" value="Genomic_DNA"/>
</dbReference>
<dbReference type="Gramene" id="PNW74451">
    <property type="protein sequence ID" value="PNW74451"/>
    <property type="gene ID" value="CHLRE_12g484550v5"/>
</dbReference>
<reference evidence="2 3" key="1">
    <citation type="journal article" date="2007" name="Science">
        <title>The Chlamydomonas genome reveals the evolution of key animal and plant functions.</title>
        <authorList>
            <person name="Merchant S.S."/>
            <person name="Prochnik S.E."/>
            <person name="Vallon O."/>
            <person name="Harris E.H."/>
            <person name="Karpowicz S.J."/>
            <person name="Witman G.B."/>
            <person name="Terry A."/>
            <person name="Salamov A."/>
            <person name="Fritz-Laylin L.K."/>
            <person name="Marechal-Drouard L."/>
            <person name="Marshall W.F."/>
            <person name="Qu L.H."/>
            <person name="Nelson D.R."/>
            <person name="Sanderfoot A.A."/>
            <person name="Spalding M.H."/>
            <person name="Kapitonov V.V."/>
            <person name="Ren Q."/>
            <person name="Ferris P."/>
            <person name="Lindquist E."/>
            <person name="Shapiro H."/>
            <person name="Lucas S.M."/>
            <person name="Grimwood J."/>
            <person name="Schmutz J."/>
            <person name="Cardol P."/>
            <person name="Cerutti H."/>
            <person name="Chanfreau G."/>
            <person name="Chen C.L."/>
            <person name="Cognat V."/>
            <person name="Croft M.T."/>
            <person name="Dent R."/>
            <person name="Dutcher S."/>
            <person name="Fernandez E."/>
            <person name="Fukuzawa H."/>
            <person name="Gonzalez-Ballester D."/>
            <person name="Gonzalez-Halphen D."/>
            <person name="Hallmann A."/>
            <person name="Hanikenne M."/>
            <person name="Hippler M."/>
            <person name="Inwood W."/>
            <person name="Jabbari K."/>
            <person name="Kalanon M."/>
            <person name="Kuras R."/>
            <person name="Lefebvre P.A."/>
            <person name="Lemaire S.D."/>
            <person name="Lobanov A.V."/>
            <person name="Lohr M."/>
            <person name="Manuell A."/>
            <person name="Meier I."/>
            <person name="Mets L."/>
            <person name="Mittag M."/>
            <person name="Mittelmeier T."/>
            <person name="Moroney J.V."/>
            <person name="Moseley J."/>
            <person name="Napoli C."/>
            <person name="Nedelcu A.M."/>
            <person name="Niyogi K."/>
            <person name="Novoselov S.V."/>
            <person name="Paulsen I.T."/>
            <person name="Pazour G."/>
            <person name="Purton S."/>
            <person name="Ral J.P."/>
            <person name="Riano-Pachon D.M."/>
            <person name="Riekhof W."/>
            <person name="Rymarquis L."/>
            <person name="Schroda M."/>
            <person name="Stern D."/>
            <person name="Umen J."/>
            <person name="Willows R."/>
            <person name="Wilson N."/>
            <person name="Zimmer S.L."/>
            <person name="Allmer J."/>
            <person name="Balk J."/>
            <person name="Bisova K."/>
            <person name="Chen C.J."/>
            <person name="Elias M."/>
            <person name="Gendler K."/>
            <person name="Hauser C."/>
            <person name="Lamb M.R."/>
            <person name="Ledford H."/>
            <person name="Long J.C."/>
            <person name="Minagawa J."/>
            <person name="Page M.D."/>
            <person name="Pan J."/>
            <person name="Pootakham W."/>
            <person name="Roje S."/>
            <person name="Rose A."/>
            <person name="Stahlberg E."/>
            <person name="Terauchi A.M."/>
            <person name="Yang P."/>
            <person name="Ball S."/>
            <person name="Bowler C."/>
            <person name="Dieckmann C.L."/>
            <person name="Gladyshev V.N."/>
            <person name="Green P."/>
            <person name="Jorgensen R."/>
            <person name="Mayfield S."/>
            <person name="Mueller-Roeber B."/>
            <person name="Rajamani S."/>
            <person name="Sayre R.T."/>
            <person name="Brokstein P."/>
            <person name="Dubchak I."/>
            <person name="Goodstein D."/>
            <person name="Hornick L."/>
            <person name="Huang Y.W."/>
            <person name="Jhaveri J."/>
            <person name="Luo Y."/>
            <person name="Martinez D."/>
            <person name="Ngau W.C."/>
            <person name="Otillar B."/>
            <person name="Poliakov A."/>
            <person name="Porter A."/>
            <person name="Szajkowski L."/>
            <person name="Werner G."/>
            <person name="Zhou K."/>
            <person name="Grigoriev I.V."/>
            <person name="Rokhsar D.S."/>
            <person name="Grossman A.R."/>
        </authorList>
    </citation>
    <scope>NUCLEOTIDE SEQUENCE [LARGE SCALE GENOMIC DNA]</scope>
    <source>
        <strain evidence="3">CC-503</strain>
    </source>
</reference>
<feature type="compositionally biased region" description="Basic and acidic residues" evidence="1">
    <location>
        <begin position="307"/>
        <end position="323"/>
    </location>
</feature>
<organism evidence="2 3">
    <name type="scientific">Chlamydomonas reinhardtii</name>
    <name type="common">Chlamydomonas smithii</name>
    <dbReference type="NCBI Taxonomy" id="3055"/>
    <lineage>
        <taxon>Eukaryota</taxon>
        <taxon>Viridiplantae</taxon>
        <taxon>Chlorophyta</taxon>
        <taxon>core chlorophytes</taxon>
        <taxon>Chlorophyceae</taxon>
        <taxon>CS clade</taxon>
        <taxon>Chlamydomonadales</taxon>
        <taxon>Chlamydomonadaceae</taxon>
        <taxon>Chlamydomonas</taxon>
    </lineage>
</organism>
<dbReference type="RefSeq" id="XP_001703173.2">
    <property type="nucleotide sequence ID" value="XM_001703121.2"/>
</dbReference>
<name>A0A2K3D1P3_CHLRE</name>
<dbReference type="PaxDb" id="3055-EDO96549"/>
<dbReference type="KEGG" id="cre:CHLRE_12g484550v5"/>
<keyword evidence="3" id="KW-1185">Reference proteome</keyword>
<evidence type="ECO:0000256" key="1">
    <source>
        <dbReference type="SAM" id="MobiDB-lite"/>
    </source>
</evidence>
<accession>A0A2K3D1P3</accession>
<gene>
    <name evidence="2" type="ORF">CHLRE_12g484550v5</name>
</gene>
<dbReference type="Proteomes" id="UP000006906">
    <property type="component" value="Chromosome 12"/>
</dbReference>
<protein>
    <submittedName>
        <fullName evidence="2">Uncharacterized protein</fullName>
    </submittedName>
</protein>
<dbReference type="AlphaFoldDB" id="A0A2K3D1P3"/>
<feature type="region of interest" description="Disordered" evidence="1">
    <location>
        <begin position="199"/>
        <end position="242"/>
    </location>
</feature>
<feature type="region of interest" description="Disordered" evidence="1">
    <location>
        <begin position="285"/>
        <end position="323"/>
    </location>
</feature>
<feature type="region of interest" description="Disordered" evidence="1">
    <location>
        <begin position="54"/>
        <end position="128"/>
    </location>
</feature>
<evidence type="ECO:0000313" key="2">
    <source>
        <dbReference type="EMBL" id="PNW74451.1"/>
    </source>
</evidence>
<dbReference type="GeneID" id="5728713"/>
<dbReference type="InParanoid" id="A0A2K3D1P3"/>
<proteinExistence type="predicted"/>
<sequence length="323" mass="33709">MLAAAAHCILRASAASASSAARPGALLLQPLLQHQHPYQLPLLLQPLLRGYAGDAGDRGEGTTAVSEPGATSPRSSGLRDGGAGPQQQDVKFDPRDGTAFSRNDMPSRKSGEVDDDGYWGGGGGEATTDTARIRQEIESPANSYDSGFLAGMHRPGDMTVRELDEQGREVGAVGPDPGAPRGYVWHRQTVEGAMAADNDNHQEGLPAPDGGAGSISRTQPGGTPVAGGLDPLRPDGPAGGRVMSADPGAFARQRLSEMASEAWETLKHGVNNAGQPQVVEELKRVTPETGGGDSGAVLDQPRSTASRPDERTEKLIKEMAERK</sequence>
<evidence type="ECO:0000313" key="3">
    <source>
        <dbReference type="Proteomes" id="UP000006906"/>
    </source>
</evidence>
<dbReference type="OrthoDB" id="535800at2759"/>